<evidence type="ECO:0000256" key="3">
    <source>
        <dbReference type="ARBA" id="ARBA00023163"/>
    </source>
</evidence>
<name>D3DIB9_HYDTT</name>
<dbReference type="Gene3D" id="3.30.70.120">
    <property type="match status" value="1"/>
</dbReference>
<dbReference type="PROSITE" id="PS51343">
    <property type="entry name" value="PII_GLNB_DOM"/>
    <property type="match status" value="1"/>
</dbReference>
<gene>
    <name evidence="6" type="primary">glnB5</name>
    <name evidence="6" type="ordered locus">HTH_1113</name>
</gene>
<organism evidence="6 7">
    <name type="scientific">Hydrogenobacter thermophilus (strain DSM 6534 / IAM 12695 / TK-6)</name>
    <dbReference type="NCBI Taxonomy" id="608538"/>
    <lineage>
        <taxon>Bacteria</taxon>
        <taxon>Pseudomonadati</taxon>
        <taxon>Aquificota</taxon>
        <taxon>Aquificia</taxon>
        <taxon>Aquificales</taxon>
        <taxon>Aquificaceae</taxon>
        <taxon>Hydrogenobacter</taxon>
    </lineage>
</organism>
<dbReference type="AlphaFoldDB" id="D3DIB9"/>
<evidence type="ECO:0000256" key="2">
    <source>
        <dbReference type="ARBA" id="ARBA00023015"/>
    </source>
</evidence>
<dbReference type="PRINTS" id="PR00340">
    <property type="entry name" value="PIIGLNB"/>
</dbReference>
<dbReference type="PANTHER" id="PTHR30115">
    <property type="entry name" value="NITROGEN REGULATORY PROTEIN P-II"/>
    <property type="match status" value="1"/>
</dbReference>
<dbReference type="GO" id="GO:0006808">
    <property type="term" value="P:regulation of nitrogen utilization"/>
    <property type="evidence" value="ECO:0007669"/>
    <property type="project" value="InterPro"/>
</dbReference>
<dbReference type="RefSeq" id="WP_012963751.1">
    <property type="nucleotide sequence ID" value="NC_013799.1"/>
</dbReference>
<protein>
    <submittedName>
        <fullName evidence="6">Nitrogen regulatory protein PII</fullName>
    </submittedName>
</protein>
<dbReference type="GO" id="GO:0005524">
    <property type="term" value="F:ATP binding"/>
    <property type="evidence" value="ECO:0007669"/>
    <property type="project" value="TreeGrafter"/>
</dbReference>
<dbReference type="SUPFAM" id="SSF54913">
    <property type="entry name" value="GlnB-like"/>
    <property type="match status" value="1"/>
</dbReference>
<evidence type="ECO:0000256" key="1">
    <source>
        <dbReference type="ARBA" id="ARBA00002440"/>
    </source>
</evidence>
<dbReference type="EMBL" id="AP011112">
    <property type="protein sequence ID" value="BAI69571.1"/>
    <property type="molecule type" value="Genomic_DNA"/>
</dbReference>
<dbReference type="InterPro" id="IPR011322">
    <property type="entry name" value="N-reg_PII-like_a/b"/>
</dbReference>
<dbReference type="Proteomes" id="UP000002574">
    <property type="component" value="Chromosome"/>
</dbReference>
<dbReference type="InterPro" id="IPR017918">
    <property type="entry name" value="N-reg_PII_CS"/>
</dbReference>
<dbReference type="KEGG" id="hth:HTH_1113"/>
<comment type="function">
    <text evidence="1">Could be involved in the regulation of nitrogen fixation.</text>
</comment>
<keyword evidence="2" id="KW-0805">Transcription regulation</keyword>
<dbReference type="KEGG" id="hte:Hydth_1105"/>
<evidence type="ECO:0000313" key="7">
    <source>
        <dbReference type="Proteomes" id="UP000002574"/>
    </source>
</evidence>
<dbReference type="Pfam" id="PF00543">
    <property type="entry name" value="P-II"/>
    <property type="match status" value="1"/>
</dbReference>
<keyword evidence="7" id="KW-1185">Reference proteome</keyword>
<dbReference type="OrthoDB" id="9802729at2"/>
<dbReference type="InterPro" id="IPR002187">
    <property type="entry name" value="N-reg_PII"/>
</dbReference>
<dbReference type="eggNOG" id="COG0347">
    <property type="taxonomic scope" value="Bacteria"/>
</dbReference>
<dbReference type="PROSITE" id="PS00638">
    <property type="entry name" value="PII_GLNB_CTER"/>
    <property type="match status" value="1"/>
</dbReference>
<proteinExistence type="inferred from homology"/>
<sequence length="108" mass="11952">MKLVKAVIRPEKLYDVMKALEKDGFKGITVMDVVGRGKEGGIQVGDKSYDELAKTLIMIAVEDKQVGKVVEIITKYANTGMFGDGKVFVCQLDEVWTIRTKKKELGVA</sequence>
<keyword evidence="4" id="KW-0535">Nitrogen fixation</keyword>
<evidence type="ECO:0000256" key="4">
    <source>
        <dbReference type="ARBA" id="ARBA00023231"/>
    </source>
</evidence>
<dbReference type="GO" id="GO:0005829">
    <property type="term" value="C:cytosol"/>
    <property type="evidence" value="ECO:0007669"/>
    <property type="project" value="TreeGrafter"/>
</dbReference>
<comment type="similarity">
    <text evidence="5">Belongs to the P(II) protein family.</text>
</comment>
<dbReference type="InterPro" id="IPR015867">
    <property type="entry name" value="N-reg_PII/ATP_PRibTrfase_C"/>
</dbReference>
<evidence type="ECO:0000313" key="6">
    <source>
        <dbReference type="EMBL" id="BAI69571.1"/>
    </source>
</evidence>
<keyword evidence="3" id="KW-0804">Transcription</keyword>
<dbReference type="GO" id="GO:0030234">
    <property type="term" value="F:enzyme regulator activity"/>
    <property type="evidence" value="ECO:0007669"/>
    <property type="project" value="InterPro"/>
</dbReference>
<reference evidence="6 7" key="1">
    <citation type="journal article" date="2010" name="J. Bacteriol.">
        <title>Complete genome sequence of the thermophilic, obligately chemolithoautotrophic hydrogen-oxidizing bacterium Hydrogenobacter thermophilus TK-6.</title>
        <authorList>
            <person name="Arai H."/>
            <person name="Kanbe H."/>
            <person name="Ishii M."/>
            <person name="Igarashi Y."/>
        </authorList>
    </citation>
    <scope>NUCLEOTIDE SEQUENCE [LARGE SCALE GENOMIC DNA]</scope>
    <source>
        <strain evidence="7">DSM 6534 / IAM 12695 / TK-6</strain>
    </source>
</reference>
<evidence type="ECO:0000256" key="5">
    <source>
        <dbReference type="RuleBase" id="RU003936"/>
    </source>
</evidence>
<dbReference type="SMART" id="SM00938">
    <property type="entry name" value="P-II"/>
    <property type="match status" value="1"/>
</dbReference>
<dbReference type="PANTHER" id="PTHR30115:SF13">
    <property type="entry name" value="PII-LIKE PROTEIN GLNBI"/>
    <property type="match status" value="1"/>
</dbReference>
<dbReference type="STRING" id="608538.HTH_1113"/>
<accession>D3DIB9</accession>